<dbReference type="Proteomes" id="UP000027931">
    <property type="component" value="Unassembled WGS sequence"/>
</dbReference>
<feature type="transmembrane region" description="Helical" evidence="1">
    <location>
        <begin position="152"/>
        <end position="181"/>
    </location>
</feature>
<dbReference type="AlphaFoldDB" id="A0A074LFH7"/>
<feature type="transmembrane region" description="Helical" evidence="1">
    <location>
        <begin position="75"/>
        <end position="99"/>
    </location>
</feature>
<feature type="transmembrane region" description="Helical" evidence="1">
    <location>
        <begin position="225"/>
        <end position="242"/>
    </location>
</feature>
<organism evidence="2 3">
    <name type="scientific">Tumebacillus flagellatus</name>
    <dbReference type="NCBI Taxonomy" id="1157490"/>
    <lineage>
        <taxon>Bacteria</taxon>
        <taxon>Bacillati</taxon>
        <taxon>Bacillota</taxon>
        <taxon>Bacilli</taxon>
        <taxon>Bacillales</taxon>
        <taxon>Alicyclobacillaceae</taxon>
        <taxon>Tumebacillus</taxon>
    </lineage>
</organism>
<sequence length="259" mass="29321">MEELRRPNFRQAALFAILLDGILLVLGWLWIGPPQTMGPIASYKLTAIIGLPTITQLLEARHQFSVIGFQEFDTLHVIVTCLMYVVFLLASAYYIGMLARTKRELPTPATQDAKLAWPALFLWMVVQLVVMAVLSFVISTFGGWITHNLGNFALGALMILVMLGFRFWFLYVEYAAVVLRLGVFGAMRQARRLLSVSKAESFFHFLTLCIVSFVLAYAVNRYFNVPVLMGVLVVNGLVQTWLQMRLMEGFFRAVERLQG</sequence>
<feature type="transmembrane region" description="Helical" evidence="1">
    <location>
        <begin position="120"/>
        <end position="146"/>
    </location>
</feature>
<protein>
    <recommendedName>
        <fullName evidence="4">DUF4013 domain-containing protein</fullName>
    </recommendedName>
</protein>
<feature type="transmembrane region" description="Helical" evidence="1">
    <location>
        <begin position="202"/>
        <end position="219"/>
    </location>
</feature>
<reference evidence="2 3" key="1">
    <citation type="journal article" date="2013" name="Int. J. Syst. Evol. Microbiol.">
        <title>Tumebacillus flagellatus sp. nov., an alpha-amylase/pullulanase-producing bacterium isolated from cassava wastewater.</title>
        <authorList>
            <person name="Wang Q."/>
            <person name="Xie N."/>
            <person name="Qin Y."/>
            <person name="Shen N."/>
            <person name="Zhu J."/>
            <person name="Mi H."/>
            <person name="Huang R."/>
        </authorList>
    </citation>
    <scope>NUCLEOTIDE SEQUENCE [LARGE SCALE GENOMIC DNA]</scope>
    <source>
        <strain evidence="2 3">GST4</strain>
    </source>
</reference>
<keyword evidence="1" id="KW-1133">Transmembrane helix</keyword>
<dbReference type="OrthoDB" id="9832107at2"/>
<feature type="transmembrane region" description="Helical" evidence="1">
    <location>
        <begin position="12"/>
        <end position="31"/>
    </location>
</feature>
<keyword evidence="1" id="KW-0812">Transmembrane</keyword>
<keyword evidence="3" id="KW-1185">Reference proteome</keyword>
<evidence type="ECO:0000313" key="3">
    <source>
        <dbReference type="Proteomes" id="UP000027931"/>
    </source>
</evidence>
<proteinExistence type="predicted"/>
<evidence type="ECO:0000256" key="1">
    <source>
        <dbReference type="SAM" id="Phobius"/>
    </source>
</evidence>
<accession>A0A074LFH7</accession>
<keyword evidence="1" id="KW-0472">Membrane</keyword>
<evidence type="ECO:0000313" key="2">
    <source>
        <dbReference type="EMBL" id="KEO80996.1"/>
    </source>
</evidence>
<name>A0A074LFH7_9BACL</name>
<dbReference type="EMBL" id="JMIR01000051">
    <property type="protein sequence ID" value="KEO80996.1"/>
    <property type="molecule type" value="Genomic_DNA"/>
</dbReference>
<evidence type="ECO:0008006" key="4">
    <source>
        <dbReference type="Google" id="ProtNLM"/>
    </source>
</evidence>
<dbReference type="RefSeq" id="WP_038094431.1">
    <property type="nucleotide sequence ID" value="NZ_JMIR01000051.1"/>
</dbReference>
<comment type="caution">
    <text evidence="2">The sequence shown here is derived from an EMBL/GenBank/DDBJ whole genome shotgun (WGS) entry which is preliminary data.</text>
</comment>
<gene>
    <name evidence="2" type="ORF">EL26_23235</name>
</gene>